<evidence type="ECO:0000256" key="13">
    <source>
        <dbReference type="ARBA" id="ARBA00048988"/>
    </source>
</evidence>
<keyword evidence="3" id="KW-0227">DNA damage</keyword>
<evidence type="ECO:0000256" key="11">
    <source>
        <dbReference type="ARBA" id="ARBA00034617"/>
    </source>
</evidence>
<evidence type="ECO:0000256" key="8">
    <source>
        <dbReference type="ARBA" id="ARBA00023125"/>
    </source>
</evidence>
<evidence type="ECO:0000313" key="17">
    <source>
        <dbReference type="EMBL" id="WAI02542.1"/>
    </source>
</evidence>
<evidence type="ECO:0000259" key="15">
    <source>
        <dbReference type="PROSITE" id="PS51198"/>
    </source>
</evidence>
<keyword evidence="7 14" id="KW-0067">ATP-binding</keyword>
<dbReference type="KEGG" id="mou:OU421_06625"/>
<dbReference type="InterPro" id="IPR014017">
    <property type="entry name" value="DNA_helicase_UvrD-like_C"/>
</dbReference>
<dbReference type="RefSeq" id="WP_268187838.1">
    <property type="nucleotide sequence ID" value="NZ_CP113361.1"/>
</dbReference>
<dbReference type="PANTHER" id="PTHR11070:SF23">
    <property type="entry name" value="RECBCD ENZYME SUBUNIT RECB"/>
    <property type="match status" value="1"/>
</dbReference>
<keyword evidence="1" id="KW-0540">Nuclease</keyword>
<keyword evidence="10" id="KW-0413">Isomerase</keyword>
<proteinExistence type="predicted"/>
<dbReference type="InterPro" id="IPR027417">
    <property type="entry name" value="P-loop_NTPase"/>
</dbReference>
<keyword evidence="8" id="KW-0238">DNA-binding</keyword>
<comment type="catalytic activity">
    <reaction evidence="13">
        <text>ATP + H2O = ADP + phosphate + H(+)</text>
        <dbReference type="Rhea" id="RHEA:13065"/>
        <dbReference type="ChEBI" id="CHEBI:15377"/>
        <dbReference type="ChEBI" id="CHEBI:15378"/>
        <dbReference type="ChEBI" id="CHEBI:30616"/>
        <dbReference type="ChEBI" id="CHEBI:43474"/>
        <dbReference type="ChEBI" id="CHEBI:456216"/>
        <dbReference type="EC" id="5.6.2.4"/>
    </reaction>
</comment>
<evidence type="ECO:0000256" key="10">
    <source>
        <dbReference type="ARBA" id="ARBA00023235"/>
    </source>
</evidence>
<evidence type="ECO:0000259" key="16">
    <source>
        <dbReference type="PROSITE" id="PS51217"/>
    </source>
</evidence>
<keyword evidence="6" id="KW-0269">Exonuclease</keyword>
<name>A0A9X9S6X5_METOG</name>
<dbReference type="GeneID" id="76834761"/>
<dbReference type="Pfam" id="PF13361">
    <property type="entry name" value="UvrD_C"/>
    <property type="match status" value="2"/>
</dbReference>
<dbReference type="GO" id="GO:0000725">
    <property type="term" value="P:recombinational repair"/>
    <property type="evidence" value="ECO:0007669"/>
    <property type="project" value="TreeGrafter"/>
</dbReference>
<evidence type="ECO:0000256" key="6">
    <source>
        <dbReference type="ARBA" id="ARBA00022839"/>
    </source>
</evidence>
<feature type="binding site" evidence="14">
    <location>
        <begin position="23"/>
        <end position="30"/>
    </location>
    <ligand>
        <name>ATP</name>
        <dbReference type="ChEBI" id="CHEBI:30616"/>
    </ligand>
</feature>
<comment type="catalytic activity">
    <reaction evidence="11">
        <text>Couples ATP hydrolysis with the unwinding of duplex DNA by translocating in the 3'-5' direction.</text>
        <dbReference type="EC" id="5.6.2.4"/>
    </reaction>
</comment>
<dbReference type="GO" id="GO:0009338">
    <property type="term" value="C:exodeoxyribonuclease V complex"/>
    <property type="evidence" value="ECO:0007669"/>
    <property type="project" value="TreeGrafter"/>
</dbReference>
<evidence type="ECO:0000256" key="4">
    <source>
        <dbReference type="ARBA" id="ARBA00022801"/>
    </source>
</evidence>
<keyword evidence="18" id="KW-1185">Reference proteome</keyword>
<dbReference type="Pfam" id="PF00580">
    <property type="entry name" value="UvrD-helicase"/>
    <property type="match status" value="1"/>
</dbReference>
<evidence type="ECO:0000256" key="9">
    <source>
        <dbReference type="ARBA" id="ARBA00023204"/>
    </source>
</evidence>
<keyword evidence="9" id="KW-0234">DNA repair</keyword>
<dbReference type="SUPFAM" id="SSF52540">
    <property type="entry name" value="P-loop containing nucleoside triphosphate hydrolases"/>
    <property type="match status" value="1"/>
</dbReference>
<feature type="domain" description="UvrD-like helicase ATP-binding" evidence="15">
    <location>
        <begin position="2"/>
        <end position="454"/>
    </location>
</feature>
<dbReference type="PANTHER" id="PTHR11070">
    <property type="entry name" value="UVRD / RECB / PCRA DNA HELICASE FAMILY MEMBER"/>
    <property type="match status" value="1"/>
</dbReference>
<keyword evidence="2 14" id="KW-0547">Nucleotide-binding</keyword>
<gene>
    <name evidence="17" type="ORF">OU421_06625</name>
</gene>
<evidence type="ECO:0000256" key="2">
    <source>
        <dbReference type="ARBA" id="ARBA00022741"/>
    </source>
</evidence>
<dbReference type="Gene3D" id="3.40.50.300">
    <property type="entry name" value="P-loop containing nucleotide triphosphate hydrolases"/>
    <property type="match status" value="4"/>
</dbReference>
<dbReference type="PROSITE" id="PS51217">
    <property type="entry name" value="UVRD_HELICASE_CTER"/>
    <property type="match status" value="1"/>
</dbReference>
<dbReference type="InterPro" id="IPR011604">
    <property type="entry name" value="PDDEXK-like_dom_sf"/>
</dbReference>
<evidence type="ECO:0000256" key="7">
    <source>
        <dbReference type="ARBA" id="ARBA00022840"/>
    </source>
</evidence>
<dbReference type="GO" id="GO:0003677">
    <property type="term" value="F:DNA binding"/>
    <property type="evidence" value="ECO:0007669"/>
    <property type="project" value="UniProtKB-KW"/>
</dbReference>
<sequence length="1130" mass="123687">MPPQRTPVQEIAITSPGSLCVTAGAGTGKTYVLVSRYLDLLEREGDEQAGVQEILALTFTEKAAAEMKDRVRQALASAEGEDAARFRDDLMWAGISTIHSFCTRILREYALEAGLEPGFAVIDDHDLTQMTEEALYRLLYTTLPEPVREATLVCLRTFGVWQIQQVLTSLYNDRWNAERFFRQVRENPEDVIAAWSAAVDAEKDDICTQFFASPAGEAAAVLRDLALVYAGESDPAAHYLAEAAPCLEALDPARPDTTCKALAALLSCKGRRGMGSAKVLGADVKKHLNTAYSALKEWGDDNPRGLLTLTVSPDDPKTQETIHVLQALGTAFFWFAGAIGRQKAQRGGIDFGDMLILTQALLAENPTARNGIAAKYRAIMVDEFQDTDPLQAAIISDILTAAGKERSLFVVGDPKQSIYLFRNADVTQFKATREHITVERGGQEVALDTSFRSAPEIIGFVNTLFKTILGADRQPWEFGYDLLAVTEKRGTHRGTAEILITPTEKKAAERDLKEAEAVAAWLRDIVCGEKKTIYEKREDGKWNSRPAAFGDCAVLIETRGRLHLIEDAFRRAGVPYQIHGGTAYYDRQEVRDCAAVIAFLADNTDDIALYGALRSPFFGLSDAEIFRAADGRGRRLFSRLKEHATGPAATACRMLERWQAYARREPPSAFVTRILRESGMYVVCGGRKNGDQQTANLRKIIGIARSRESGGCYGFDEFAADLRRAVRDAPKEEDAPLFVAEEDAVTVMTVHASKGLEFPVVVLPFTNADTTGRRNGVVFEEGLGLATKIPGPDGPVDAPISLLIQHRRKEKEAAEARRLFYVAVTRARDHILLSGTLPDMEMVALGQETGKTRMHRTFAALCITPGDVTAGEKACTTPDGRKWRIPIITAEKSALTGPATPPQVPVMITAPLPAKRADAAWMTPPLSRSAPPSLPPLPATAIHAYASETIDGGPDPRSLLQSGGAENTAIRNGDLVHAVFAGMAPARACVRYGFPAGADRVAALASAYDQFCSHPLIRESTRHQCEVPFVHRFGEVMVRGVVDRIINTADGRYAVIDYKTGPDPGEGVCREEYRVQLAVYADAVRALTGRVPETYLYYTRTGRMAKVLPDIPAAQKAAAKADRHRRRECY</sequence>
<dbReference type="GO" id="GO:0043138">
    <property type="term" value="F:3'-5' DNA helicase activity"/>
    <property type="evidence" value="ECO:0007669"/>
    <property type="project" value="UniProtKB-EC"/>
</dbReference>
<dbReference type="Pfam" id="PF12705">
    <property type="entry name" value="PDDEXK_1"/>
    <property type="match status" value="1"/>
</dbReference>
<dbReference type="AlphaFoldDB" id="A0A9X9S6X5"/>
<dbReference type="SUPFAM" id="SSF52980">
    <property type="entry name" value="Restriction endonuclease-like"/>
    <property type="match status" value="1"/>
</dbReference>
<dbReference type="GO" id="GO:0004527">
    <property type="term" value="F:exonuclease activity"/>
    <property type="evidence" value="ECO:0007669"/>
    <property type="project" value="UniProtKB-KW"/>
</dbReference>
<evidence type="ECO:0000256" key="14">
    <source>
        <dbReference type="PROSITE-ProRule" id="PRU00560"/>
    </source>
</evidence>
<evidence type="ECO:0000256" key="5">
    <source>
        <dbReference type="ARBA" id="ARBA00022806"/>
    </source>
</evidence>
<organism evidence="17 18">
    <name type="scientific">Methanogenium organophilum</name>
    <dbReference type="NCBI Taxonomy" id="2199"/>
    <lineage>
        <taxon>Archaea</taxon>
        <taxon>Methanobacteriati</taxon>
        <taxon>Methanobacteriota</taxon>
        <taxon>Stenosarchaea group</taxon>
        <taxon>Methanomicrobia</taxon>
        <taxon>Methanomicrobiales</taxon>
        <taxon>Methanomicrobiaceae</taxon>
        <taxon>Methanogenium</taxon>
    </lineage>
</organism>
<keyword evidence="5 14" id="KW-0347">Helicase</keyword>
<feature type="domain" description="UvrD-like helicase C-terminal" evidence="16">
    <location>
        <begin position="466"/>
        <end position="755"/>
    </location>
</feature>
<dbReference type="GO" id="GO:0005829">
    <property type="term" value="C:cytosol"/>
    <property type="evidence" value="ECO:0007669"/>
    <property type="project" value="TreeGrafter"/>
</dbReference>
<dbReference type="InterPro" id="IPR000212">
    <property type="entry name" value="DNA_helicase_UvrD/REP"/>
</dbReference>
<evidence type="ECO:0000256" key="3">
    <source>
        <dbReference type="ARBA" id="ARBA00022763"/>
    </source>
</evidence>
<protein>
    <recommendedName>
        <fullName evidence="12">DNA 3'-5' helicase</fullName>
        <ecNumber evidence="12">5.6.2.4</ecNumber>
    </recommendedName>
</protein>
<dbReference type="EC" id="5.6.2.4" evidence="12"/>
<dbReference type="CDD" id="cd17932">
    <property type="entry name" value="DEXQc_UvrD"/>
    <property type="match status" value="1"/>
</dbReference>
<evidence type="ECO:0000256" key="1">
    <source>
        <dbReference type="ARBA" id="ARBA00022722"/>
    </source>
</evidence>
<evidence type="ECO:0000256" key="12">
    <source>
        <dbReference type="ARBA" id="ARBA00034808"/>
    </source>
</evidence>
<dbReference type="InterPro" id="IPR011335">
    <property type="entry name" value="Restrct_endonuc-II-like"/>
</dbReference>
<dbReference type="PROSITE" id="PS51198">
    <property type="entry name" value="UVRD_HELICASE_ATP_BIND"/>
    <property type="match status" value="1"/>
</dbReference>
<accession>A0A9X9S6X5</accession>
<dbReference type="Gene3D" id="3.90.320.10">
    <property type="match status" value="1"/>
</dbReference>
<dbReference type="GO" id="GO:0005524">
    <property type="term" value="F:ATP binding"/>
    <property type="evidence" value="ECO:0007669"/>
    <property type="project" value="UniProtKB-UniRule"/>
</dbReference>
<dbReference type="EMBL" id="CP113361">
    <property type="protein sequence ID" value="WAI02542.1"/>
    <property type="molecule type" value="Genomic_DNA"/>
</dbReference>
<keyword evidence="4 14" id="KW-0378">Hydrolase</keyword>
<dbReference type="InterPro" id="IPR038726">
    <property type="entry name" value="PDDEXK_AddAB-type"/>
</dbReference>
<dbReference type="Proteomes" id="UP001163096">
    <property type="component" value="Chromosome"/>
</dbReference>
<evidence type="ECO:0000313" key="18">
    <source>
        <dbReference type="Proteomes" id="UP001163096"/>
    </source>
</evidence>
<reference evidence="17" key="1">
    <citation type="submission" date="2022-11" db="EMBL/GenBank/DDBJ databases">
        <title>Complete genome sequence of Methanogenium organophilum DSM 3596.</title>
        <authorList>
            <person name="Chen S.-C."/>
            <person name="Lai S.-J."/>
            <person name="You Y.-T."/>
        </authorList>
    </citation>
    <scope>NUCLEOTIDE SEQUENCE</scope>
    <source>
        <strain evidence="17">DSM 3596</strain>
    </source>
</reference>
<dbReference type="Gene3D" id="1.10.486.10">
    <property type="entry name" value="PCRA, domain 4"/>
    <property type="match status" value="1"/>
</dbReference>
<dbReference type="InterPro" id="IPR014016">
    <property type="entry name" value="UvrD-like_ATP-bd"/>
</dbReference>